<feature type="region of interest" description="Disordered" evidence="4">
    <location>
        <begin position="85"/>
        <end position="113"/>
    </location>
</feature>
<accession>A0A1D1ZKN8</accession>
<feature type="compositionally biased region" description="Basic and acidic residues" evidence="4">
    <location>
        <begin position="1"/>
        <end position="11"/>
    </location>
</feature>
<evidence type="ECO:0000256" key="1">
    <source>
        <dbReference type="ARBA" id="ARBA00004229"/>
    </source>
</evidence>
<keyword evidence="3" id="KW-0934">Plastid</keyword>
<proteinExistence type="predicted"/>
<keyword evidence="2" id="KW-0150">Chloroplast</keyword>
<name>A0A1D1ZKN8_9ARAE</name>
<dbReference type="GO" id="GO:0015031">
    <property type="term" value="P:protein transport"/>
    <property type="evidence" value="ECO:0007669"/>
    <property type="project" value="InterPro"/>
</dbReference>
<dbReference type="AlphaFoldDB" id="A0A1D1ZKN8"/>
<protein>
    <submittedName>
        <fullName evidence="5">Protein TIC 22-like, chloroplastic</fullName>
    </submittedName>
</protein>
<feature type="region of interest" description="Disordered" evidence="4">
    <location>
        <begin position="1"/>
        <end position="23"/>
    </location>
</feature>
<dbReference type="InterPro" id="IPR007378">
    <property type="entry name" value="Tic22-like"/>
</dbReference>
<evidence type="ECO:0000256" key="2">
    <source>
        <dbReference type="ARBA" id="ARBA00022528"/>
    </source>
</evidence>
<dbReference type="GO" id="GO:0009507">
    <property type="term" value="C:chloroplast"/>
    <property type="evidence" value="ECO:0007669"/>
    <property type="project" value="UniProtKB-SubCell"/>
</dbReference>
<feature type="compositionally biased region" description="Low complexity" evidence="4">
    <location>
        <begin position="85"/>
        <end position="95"/>
    </location>
</feature>
<dbReference type="PANTHER" id="PTHR33926:SF1">
    <property type="entry name" value="PROTEIN TIC 22-LIKE, CHLOROPLASTIC"/>
    <property type="match status" value="1"/>
</dbReference>
<sequence>MQFPHQDEAKLSRSGGSAELHPPLNALHHQCSALLNHISATLAGPVAAASSLKSQLDSALESLSSHGKRSFLAAISRFAAAPLSSSSSSSWQSRSPGWARTPRPEPSHRAEAPVARHGFDLAMSTEAMEERLAGIPVYALSNSAEEFVLVSGVNSGKSLGLFCFKREDAEALLEQMRGMNPGMRQGSKVVAVALNKVFQLKVDGVAFRFIPDSCQIMNAIKVKEQVGESVEGFFGVPVFQSRSLVLKSQNKRYRPVFFRKEDLEDSLNRASQQQNYLNPALRKGDIQVSVLEDMIAAMKGNSMSKWDDVVFIPPGFNVSLSLPVVTA</sequence>
<gene>
    <name evidence="5" type="primary">TIC22L_2</name>
    <name evidence="5" type="ORF">g.54182</name>
</gene>
<evidence type="ECO:0000256" key="4">
    <source>
        <dbReference type="SAM" id="MobiDB-lite"/>
    </source>
</evidence>
<reference evidence="5" key="1">
    <citation type="submission" date="2015-07" db="EMBL/GenBank/DDBJ databases">
        <title>Transcriptome Assembly of Anthurium amnicola.</title>
        <authorList>
            <person name="Suzuki J."/>
        </authorList>
    </citation>
    <scope>NUCLEOTIDE SEQUENCE</scope>
</reference>
<dbReference type="Pfam" id="PF04278">
    <property type="entry name" value="Tic22"/>
    <property type="match status" value="1"/>
</dbReference>
<organism evidence="5">
    <name type="scientific">Anthurium amnicola</name>
    <dbReference type="NCBI Taxonomy" id="1678845"/>
    <lineage>
        <taxon>Eukaryota</taxon>
        <taxon>Viridiplantae</taxon>
        <taxon>Streptophyta</taxon>
        <taxon>Embryophyta</taxon>
        <taxon>Tracheophyta</taxon>
        <taxon>Spermatophyta</taxon>
        <taxon>Magnoliopsida</taxon>
        <taxon>Liliopsida</taxon>
        <taxon>Araceae</taxon>
        <taxon>Pothoideae</taxon>
        <taxon>Potheae</taxon>
        <taxon>Anthurium</taxon>
    </lineage>
</organism>
<evidence type="ECO:0000313" key="5">
    <source>
        <dbReference type="EMBL" id="JAT67536.1"/>
    </source>
</evidence>
<comment type="subcellular location">
    <subcellularLocation>
        <location evidence="1">Plastid</location>
        <location evidence="1">Chloroplast</location>
    </subcellularLocation>
</comment>
<feature type="compositionally biased region" description="Basic and acidic residues" evidence="4">
    <location>
        <begin position="102"/>
        <end position="111"/>
    </location>
</feature>
<evidence type="ECO:0000256" key="3">
    <source>
        <dbReference type="ARBA" id="ARBA00022640"/>
    </source>
</evidence>
<dbReference type="PANTHER" id="PTHR33926">
    <property type="entry name" value="PROTEIN TIC 22, CHLOROPLASTIC"/>
    <property type="match status" value="1"/>
</dbReference>
<dbReference type="EMBL" id="GDJX01000400">
    <property type="protein sequence ID" value="JAT67536.1"/>
    <property type="molecule type" value="Transcribed_RNA"/>
</dbReference>
<dbReference type="Gene3D" id="3.40.1350.100">
    <property type="match status" value="2"/>
</dbReference>